<dbReference type="AlphaFoldDB" id="A0A7J3VUQ5"/>
<organism evidence="1">
    <name type="scientific">Caldiarchaeum subterraneum</name>
    <dbReference type="NCBI Taxonomy" id="311458"/>
    <lineage>
        <taxon>Archaea</taxon>
        <taxon>Nitrososphaerota</taxon>
        <taxon>Candidatus Caldarchaeales</taxon>
        <taxon>Candidatus Caldarchaeaceae</taxon>
        <taxon>Candidatus Caldarchaeum</taxon>
    </lineage>
</organism>
<protein>
    <submittedName>
        <fullName evidence="1">Uncharacterized protein</fullName>
    </submittedName>
</protein>
<dbReference type="EMBL" id="DRXH01000180">
    <property type="protein sequence ID" value="HHM44681.1"/>
    <property type="molecule type" value="Genomic_DNA"/>
</dbReference>
<comment type="caution">
    <text evidence="1">The sequence shown here is derived from an EMBL/GenBank/DDBJ whole genome shotgun (WGS) entry which is preliminary data.</text>
</comment>
<dbReference type="SUPFAM" id="SSF69279">
    <property type="entry name" value="Phage tail proteins"/>
    <property type="match status" value="1"/>
</dbReference>
<gene>
    <name evidence="1" type="ORF">ENM31_05240</name>
</gene>
<sequence length="621" mass="69199">MTTSLKVYRDGSWTDVSGRLAKLTHTVSSRDLEKLSLELVQASIDVGDRVRLEVGGSAVFEGVVNERRLRVSGTLTTEATAYSDLILYERYVVYRSYPAGTSAGEVVRDMAQLEMNVDVEGVEEGPSLKTSWEVQNTSALEVMLNTARGTNHLLRMKPGRKLIFKPKTGASPTISLSDEHVVSAEHVEDRWSLRNKIIYVGAGGKVLAEVSEPPADMPLVVHDPFLTDVDEAVRRAQTRLEMSREYGRQLRIKMHRADFEDLGVEAGMMASVSLSSLGLEEERLYVVETSYTPSENFCEVMLGGRLEYFEDYLQEALHGDTASLFGKSIQIPELITTIASSVQAALKIQADRRVLRLYNKPPLILENANNIVLNEDGHAQLSSGATSGWFETSCTPSNDLFNRWLRVHYSYEAGGGAVRADLYRADGSPIDQNIPEDYLFNYFPAHVGGLTEQNASEWGVEDGRLTDSENAVISRWSIRATKTATSPTMKIFYPADKNLAQTLTSYKYLTVYLYSLADDPNLRLRIMETQTKYSEAVLNHQGLAWRRHQIKIDTANKAGGGASTMNWLEVETTLPTLYIDSDYLLTPAARERVVLKISLTRPTPSHPSPKVKLVKIVWTEG</sequence>
<reference evidence="1" key="1">
    <citation type="journal article" date="2020" name="mSystems">
        <title>Genome- and Community-Level Interaction Insights into Carbon Utilization and Element Cycling Functions of Hydrothermarchaeota in Hydrothermal Sediment.</title>
        <authorList>
            <person name="Zhou Z."/>
            <person name="Liu Y."/>
            <person name="Xu W."/>
            <person name="Pan J."/>
            <person name="Luo Z.H."/>
            <person name="Li M."/>
        </authorList>
    </citation>
    <scope>NUCLEOTIDE SEQUENCE [LARGE SCALE GENOMIC DNA]</scope>
    <source>
        <strain evidence="1">SpSt-1074</strain>
    </source>
</reference>
<name>A0A7J3VUQ5_CALS0</name>
<accession>A0A7J3VUQ5</accession>
<evidence type="ECO:0000313" key="1">
    <source>
        <dbReference type="EMBL" id="HHM44681.1"/>
    </source>
</evidence>
<proteinExistence type="predicted"/>